<evidence type="ECO:0000313" key="2">
    <source>
        <dbReference type="Proteomes" id="UP000266723"/>
    </source>
</evidence>
<name>A0ABQ7B5E5_BRACR</name>
<sequence>MTGTRLLDELAQAVRSLVLLFQLNYVRLDSRKGFRYVLENFGDFRTFWSLLNAELHMRVRFRSDVMLILLKSGQCESREEAVEETNGMSIDTALVSIDGDARTRVKLGIDLKYEMVKDAEKVYRAMEAERSLAAGTLWS</sequence>
<reference evidence="1 2" key="1">
    <citation type="journal article" date="2020" name="BMC Genomics">
        <title>Intraspecific diversification of the crop wild relative Brassica cretica Lam. using demographic model selection.</title>
        <authorList>
            <person name="Kioukis A."/>
            <person name="Michalopoulou V.A."/>
            <person name="Briers L."/>
            <person name="Pirintsos S."/>
            <person name="Studholme D.J."/>
            <person name="Pavlidis P."/>
            <person name="Sarris P.F."/>
        </authorList>
    </citation>
    <scope>NUCLEOTIDE SEQUENCE [LARGE SCALE GENOMIC DNA]</scope>
    <source>
        <strain evidence="2">cv. PFS-1207/04</strain>
    </source>
</reference>
<comment type="caution">
    <text evidence="1">The sequence shown here is derived from an EMBL/GenBank/DDBJ whole genome shotgun (WGS) entry which is preliminary data.</text>
</comment>
<dbReference type="Proteomes" id="UP000266723">
    <property type="component" value="Unassembled WGS sequence"/>
</dbReference>
<proteinExistence type="predicted"/>
<protein>
    <submittedName>
        <fullName evidence="1">Uncharacterized protein</fullName>
    </submittedName>
</protein>
<accession>A0ABQ7B5E5</accession>
<gene>
    <name evidence="1" type="ORF">DY000_02039790</name>
</gene>
<evidence type="ECO:0000313" key="1">
    <source>
        <dbReference type="EMBL" id="KAF3527757.1"/>
    </source>
</evidence>
<dbReference type="EMBL" id="QGKV02001507">
    <property type="protein sequence ID" value="KAF3527757.1"/>
    <property type="molecule type" value="Genomic_DNA"/>
</dbReference>
<organism evidence="1 2">
    <name type="scientific">Brassica cretica</name>
    <name type="common">Mustard</name>
    <dbReference type="NCBI Taxonomy" id="69181"/>
    <lineage>
        <taxon>Eukaryota</taxon>
        <taxon>Viridiplantae</taxon>
        <taxon>Streptophyta</taxon>
        <taxon>Embryophyta</taxon>
        <taxon>Tracheophyta</taxon>
        <taxon>Spermatophyta</taxon>
        <taxon>Magnoliopsida</taxon>
        <taxon>eudicotyledons</taxon>
        <taxon>Gunneridae</taxon>
        <taxon>Pentapetalae</taxon>
        <taxon>rosids</taxon>
        <taxon>malvids</taxon>
        <taxon>Brassicales</taxon>
        <taxon>Brassicaceae</taxon>
        <taxon>Brassiceae</taxon>
        <taxon>Brassica</taxon>
    </lineage>
</organism>
<keyword evidence="2" id="KW-1185">Reference proteome</keyword>